<reference evidence="9 10" key="1">
    <citation type="submission" date="2020-02" db="EMBL/GenBank/DDBJ databases">
        <authorList>
            <person name="Ma Q."/>
            <person name="Huang Y."/>
            <person name="Song X."/>
            <person name="Pei D."/>
        </authorList>
    </citation>
    <scope>NUCLEOTIDE SEQUENCE [LARGE SCALE GENOMIC DNA]</scope>
    <source>
        <strain evidence="9">Sxm20200214</strain>
        <tissue evidence="9">Leaf</tissue>
    </source>
</reference>
<comment type="caution">
    <text evidence="9">The sequence shown here is derived from an EMBL/GenBank/DDBJ whole genome shotgun (WGS) entry which is preliminary data.</text>
</comment>
<dbReference type="Pfam" id="PF25011">
    <property type="entry name" value="VSR_TRX"/>
    <property type="match status" value="1"/>
</dbReference>
<evidence type="ECO:0000313" key="9">
    <source>
        <dbReference type="EMBL" id="KAG2257597.1"/>
    </source>
</evidence>
<keyword evidence="6" id="KW-0325">Glycoprotein</keyword>
<evidence type="ECO:0000313" key="10">
    <source>
        <dbReference type="Proteomes" id="UP000886595"/>
    </source>
</evidence>
<evidence type="ECO:0000256" key="7">
    <source>
        <dbReference type="ARBA" id="ARBA00046288"/>
    </source>
</evidence>
<gene>
    <name evidence="9" type="ORF">Bca52824_076891</name>
</gene>
<dbReference type="AlphaFoldDB" id="A0A8X7TX44"/>
<protein>
    <recommendedName>
        <fullName evidence="8">Vacuolar sorting receptor thioredoxin-like domain-containing protein</fullName>
    </recommendedName>
</protein>
<keyword evidence="5" id="KW-0472">Membrane</keyword>
<evidence type="ECO:0000256" key="6">
    <source>
        <dbReference type="ARBA" id="ARBA00023180"/>
    </source>
</evidence>
<evidence type="ECO:0000256" key="3">
    <source>
        <dbReference type="ARBA" id="ARBA00022737"/>
    </source>
</evidence>
<keyword evidence="3" id="KW-0677">Repeat</keyword>
<evidence type="ECO:0000256" key="2">
    <source>
        <dbReference type="ARBA" id="ARBA00022729"/>
    </source>
</evidence>
<dbReference type="PANTHER" id="PTHR22702:SF1">
    <property type="entry name" value="PROTEASE-ASSOCIATED DOMAIN-CONTAINING PROTEIN 1"/>
    <property type="match status" value="1"/>
</dbReference>
<comment type="subcellular location">
    <subcellularLocation>
        <location evidence="7">Endomembrane system</location>
        <topology evidence="7">Single-pass type I membrane protein</topology>
    </subcellularLocation>
</comment>
<dbReference type="PANTHER" id="PTHR22702">
    <property type="entry name" value="PROTEASE-ASSOCIATED DOMAIN-CONTAINING PROTEIN"/>
    <property type="match status" value="1"/>
</dbReference>
<dbReference type="Gene3D" id="2.10.25.10">
    <property type="entry name" value="Laminin"/>
    <property type="match status" value="1"/>
</dbReference>
<evidence type="ECO:0000256" key="1">
    <source>
        <dbReference type="ARBA" id="ARBA00022692"/>
    </source>
</evidence>
<dbReference type="GO" id="GO:0012505">
    <property type="term" value="C:endomembrane system"/>
    <property type="evidence" value="ECO:0007669"/>
    <property type="project" value="UniProtKB-SubCell"/>
</dbReference>
<keyword evidence="2" id="KW-0732">Signal</keyword>
<evidence type="ECO:0000256" key="5">
    <source>
        <dbReference type="ARBA" id="ARBA00023136"/>
    </source>
</evidence>
<dbReference type="Proteomes" id="UP000886595">
    <property type="component" value="Unassembled WGS sequence"/>
</dbReference>
<feature type="domain" description="Vacuolar sorting receptor thioredoxin-like" evidence="8">
    <location>
        <begin position="52"/>
        <end position="130"/>
    </location>
</feature>
<keyword evidence="10" id="KW-1185">Reference proteome</keyword>
<sequence length="290" mass="32712">MKTKSKSKNFRLQPPHSNFNIHVIDNYFRTLALVGLCHRLRHPLSHETGKLQQTMRRSRVDVNKIDKFIGDIKANTENPVLRGEQEAQVGKGSRGDVTILPTIVINNKQPRGERSKDVLLERSVVLKDLCSGFSETTEPHICLNKADIETNECLQNNGGCWEDKTINITACRATFRGRVCQCPVVHGVKFLGEEIAIVAPSLLNGDRDGEDEHDMEAGIQHDDVGRERRRRWSGDRRRCDDLRREEAEAETLVVARFQSAVEMNKEDGGSTASLELAMDDGHDGVFLMKR</sequence>
<dbReference type="InterPro" id="IPR056858">
    <property type="entry name" value="VSR_TRX"/>
</dbReference>
<keyword evidence="1" id="KW-0812">Transmembrane</keyword>
<evidence type="ECO:0000259" key="8">
    <source>
        <dbReference type="Pfam" id="PF25011"/>
    </source>
</evidence>
<name>A0A8X7TX44_BRACI</name>
<accession>A0A8X7TX44</accession>
<proteinExistence type="predicted"/>
<keyword evidence="4" id="KW-1133">Transmembrane helix</keyword>
<organism evidence="9 10">
    <name type="scientific">Brassica carinata</name>
    <name type="common">Ethiopian mustard</name>
    <name type="synonym">Abyssinian cabbage</name>
    <dbReference type="NCBI Taxonomy" id="52824"/>
    <lineage>
        <taxon>Eukaryota</taxon>
        <taxon>Viridiplantae</taxon>
        <taxon>Streptophyta</taxon>
        <taxon>Embryophyta</taxon>
        <taxon>Tracheophyta</taxon>
        <taxon>Spermatophyta</taxon>
        <taxon>Magnoliopsida</taxon>
        <taxon>eudicotyledons</taxon>
        <taxon>Gunneridae</taxon>
        <taxon>Pentapetalae</taxon>
        <taxon>rosids</taxon>
        <taxon>malvids</taxon>
        <taxon>Brassicales</taxon>
        <taxon>Brassicaceae</taxon>
        <taxon>Brassiceae</taxon>
        <taxon>Brassica</taxon>
    </lineage>
</organism>
<dbReference type="EMBL" id="JAAMPC010000015">
    <property type="protein sequence ID" value="KAG2257597.1"/>
    <property type="molecule type" value="Genomic_DNA"/>
</dbReference>
<evidence type="ECO:0000256" key="4">
    <source>
        <dbReference type="ARBA" id="ARBA00022989"/>
    </source>
</evidence>
<dbReference type="OrthoDB" id="1000629at2759"/>